<keyword evidence="3" id="KW-1133">Transmembrane helix</keyword>
<accession>A0A8R1IB62</accession>
<evidence type="ECO:0000256" key="2">
    <source>
        <dbReference type="ARBA" id="ARBA00022692"/>
    </source>
</evidence>
<organism evidence="6 7">
    <name type="scientific">Caenorhabditis japonica</name>
    <dbReference type="NCBI Taxonomy" id="281687"/>
    <lineage>
        <taxon>Eukaryota</taxon>
        <taxon>Metazoa</taxon>
        <taxon>Ecdysozoa</taxon>
        <taxon>Nematoda</taxon>
        <taxon>Chromadorea</taxon>
        <taxon>Rhabditida</taxon>
        <taxon>Rhabditina</taxon>
        <taxon>Rhabditomorpha</taxon>
        <taxon>Rhabditoidea</taxon>
        <taxon>Rhabditidae</taxon>
        <taxon>Peloderinae</taxon>
        <taxon>Caenorhabditis</taxon>
    </lineage>
</organism>
<proteinExistence type="predicted"/>
<dbReference type="Proteomes" id="UP000005237">
    <property type="component" value="Unassembled WGS sequence"/>
</dbReference>
<dbReference type="InterPro" id="IPR057366">
    <property type="entry name" value="TRPM-like"/>
</dbReference>
<reference evidence="7" key="1">
    <citation type="submission" date="2010-08" db="EMBL/GenBank/DDBJ databases">
        <authorList>
            <consortium name="Caenorhabditis japonica Sequencing Consortium"/>
            <person name="Wilson R.K."/>
        </authorList>
    </citation>
    <scope>NUCLEOTIDE SEQUENCE [LARGE SCALE GENOMIC DNA]</scope>
    <source>
        <strain evidence="7">DF5081</strain>
    </source>
</reference>
<feature type="domain" description="TRPM-like" evidence="5">
    <location>
        <begin position="1"/>
        <end position="105"/>
    </location>
</feature>
<reference evidence="6" key="2">
    <citation type="submission" date="2022-06" db="UniProtKB">
        <authorList>
            <consortium name="EnsemblMetazoa"/>
        </authorList>
    </citation>
    <scope>IDENTIFICATION</scope>
    <source>
        <strain evidence="6">DF5081</strain>
    </source>
</reference>
<dbReference type="InterPro" id="IPR050927">
    <property type="entry name" value="TRPM"/>
</dbReference>
<dbReference type="Pfam" id="PF25508">
    <property type="entry name" value="TRPM2"/>
    <property type="match status" value="1"/>
</dbReference>
<evidence type="ECO:0000313" key="7">
    <source>
        <dbReference type="Proteomes" id="UP000005237"/>
    </source>
</evidence>
<evidence type="ECO:0000256" key="1">
    <source>
        <dbReference type="ARBA" id="ARBA00004141"/>
    </source>
</evidence>
<evidence type="ECO:0000256" key="3">
    <source>
        <dbReference type="ARBA" id="ARBA00022989"/>
    </source>
</evidence>
<dbReference type="EnsemblMetazoa" id="CJA32324.1">
    <property type="protein sequence ID" value="CJA32324.1"/>
    <property type="gene ID" value="WBGene00208171"/>
</dbReference>
<dbReference type="PANTHER" id="PTHR13800:SF44">
    <property type="entry name" value="TRANSIENT RECEPTOR POTENTIAL CHANNEL"/>
    <property type="match status" value="1"/>
</dbReference>
<dbReference type="PANTHER" id="PTHR13800">
    <property type="entry name" value="TRANSIENT RECEPTOR POTENTIAL CATION CHANNEL, SUBFAMILY M, MEMBER 6"/>
    <property type="match status" value="1"/>
</dbReference>
<dbReference type="GO" id="GO:0005886">
    <property type="term" value="C:plasma membrane"/>
    <property type="evidence" value="ECO:0007669"/>
    <property type="project" value="TreeGrafter"/>
</dbReference>
<evidence type="ECO:0000259" key="5">
    <source>
        <dbReference type="Pfam" id="PF25508"/>
    </source>
</evidence>
<protein>
    <recommendedName>
        <fullName evidence="5">TRPM-like domain-containing protein</fullName>
    </recommendedName>
</protein>
<comment type="subcellular location">
    <subcellularLocation>
        <location evidence="1">Membrane</location>
        <topology evidence="1">Multi-pass membrane protein</topology>
    </subcellularLocation>
</comment>
<keyword evidence="7" id="KW-1185">Reference proteome</keyword>
<dbReference type="AlphaFoldDB" id="A0A8R1IB62"/>
<keyword evidence="4" id="KW-0472">Membrane</keyword>
<evidence type="ECO:0000256" key="4">
    <source>
        <dbReference type="ARBA" id="ARBA00023136"/>
    </source>
</evidence>
<dbReference type="GO" id="GO:0005261">
    <property type="term" value="F:monoatomic cation channel activity"/>
    <property type="evidence" value="ECO:0007669"/>
    <property type="project" value="TreeGrafter"/>
</dbReference>
<name>A0A8R1IB62_CAEJA</name>
<sequence>MMEALIHDRVDFVRLLLEQGINMQKFLTISRLDELYNTDKGPPNTLFYIVKDVVRVRPGYRFKLPDIGLVIEKLMGNSYKCFYTSSEFRERYKQRMKRFKNAQKKALGVFLNRPSRGGSGIASRQSTEGGIGGVGGGGSVPGVFGSSFGNQDTLCEPMNRSALSGSRALSNHILWRSAFRSNNFDFERWPWKKGLPKLFRKNIQTKV</sequence>
<evidence type="ECO:0000313" key="6">
    <source>
        <dbReference type="EnsemblMetazoa" id="CJA32324.1"/>
    </source>
</evidence>
<keyword evidence="2" id="KW-0812">Transmembrane</keyword>
<dbReference type="GO" id="GO:0030001">
    <property type="term" value="P:metal ion transport"/>
    <property type="evidence" value="ECO:0007669"/>
    <property type="project" value="TreeGrafter"/>
</dbReference>